<feature type="binding site" evidence="5">
    <location>
        <begin position="185"/>
        <end position="186"/>
    </location>
    <ligand>
        <name>GTP</name>
        <dbReference type="ChEBI" id="CHEBI:37565"/>
    </ligand>
</feature>
<dbReference type="Pfam" id="PF05191">
    <property type="entry name" value="ADK_lid"/>
    <property type="match status" value="1"/>
</dbReference>
<keyword evidence="9" id="KW-1185">Reference proteome</keyword>
<dbReference type="EMBL" id="KN832881">
    <property type="protein sequence ID" value="KIM97850.1"/>
    <property type="molecule type" value="Genomic_DNA"/>
</dbReference>
<dbReference type="InterPro" id="IPR028586">
    <property type="entry name" value="AK3/Ak4_mitochondrial"/>
</dbReference>
<dbReference type="GO" id="GO:0004017">
    <property type="term" value="F:AMP kinase activity"/>
    <property type="evidence" value="ECO:0007669"/>
    <property type="project" value="InterPro"/>
</dbReference>
<evidence type="ECO:0000313" key="8">
    <source>
        <dbReference type="EMBL" id="KIM97850.1"/>
    </source>
</evidence>
<dbReference type="Pfam" id="PF00406">
    <property type="entry name" value="ADK"/>
    <property type="match status" value="2"/>
</dbReference>
<dbReference type="STRING" id="913774.A0A0C3GP66"/>
<keyword evidence="1 5" id="KW-0808">Transferase</keyword>
<dbReference type="GO" id="GO:0046033">
    <property type="term" value="P:AMP metabolic process"/>
    <property type="evidence" value="ECO:0007669"/>
    <property type="project" value="UniProtKB-UniRule"/>
</dbReference>
<evidence type="ECO:0000313" key="9">
    <source>
        <dbReference type="Proteomes" id="UP000054321"/>
    </source>
</evidence>
<keyword evidence="4 5" id="KW-0496">Mitochondrion</keyword>
<dbReference type="AlphaFoldDB" id="A0A0C3GP66"/>
<reference evidence="9" key="2">
    <citation type="submission" date="2015-01" db="EMBL/GenBank/DDBJ databases">
        <title>Evolutionary Origins and Diversification of the Mycorrhizal Mutualists.</title>
        <authorList>
            <consortium name="DOE Joint Genome Institute"/>
            <consortium name="Mycorrhizal Genomics Consortium"/>
            <person name="Kohler A."/>
            <person name="Kuo A."/>
            <person name="Nagy L.G."/>
            <person name="Floudas D."/>
            <person name="Copeland A."/>
            <person name="Barry K.W."/>
            <person name="Cichocki N."/>
            <person name="Veneault-Fourrey C."/>
            <person name="LaButti K."/>
            <person name="Lindquist E.A."/>
            <person name="Lipzen A."/>
            <person name="Lundell T."/>
            <person name="Morin E."/>
            <person name="Murat C."/>
            <person name="Riley R."/>
            <person name="Ohm R."/>
            <person name="Sun H."/>
            <person name="Tunlid A."/>
            <person name="Henrissat B."/>
            <person name="Grigoriev I.V."/>
            <person name="Hibbett D.S."/>
            <person name="Martin F."/>
        </authorList>
    </citation>
    <scope>NUCLEOTIDE SEQUENCE [LARGE SCALE GENOMIC DNA]</scope>
    <source>
        <strain evidence="9">Zn</strain>
    </source>
</reference>
<sequence>MRLKKAARIILVGAPGVGKGTQAERLLQRFPQLSAISSGDLLRDNVKNRTPLGIRAETAMRSGALVPDDMILRLILHELKSRGWLFSSSAHPMTLSSAAASASATASSADDFVNTPSLSETYPPPQPSEDPSASFILDGFPRTAAQAASLASLVPINLCVSLKTPASIILSRISGRWVHAPSGRVYNTTFNRPKVDGRDDITGEPLAKRPDDDEDVWRERLRKFDETSSGLLEFYREKGVLWEVEGQSSDEISPLLIREFERRFVEE</sequence>
<name>A0A0C3GP66_OIDMZ</name>
<dbReference type="HAMAP" id="MF_03169">
    <property type="entry name" value="Adenylate_kinase_AK3"/>
    <property type="match status" value="1"/>
</dbReference>
<dbReference type="InterPro" id="IPR036193">
    <property type="entry name" value="ADK_active_lid_dom_sf"/>
</dbReference>
<feature type="region of interest" description="Disordered" evidence="6">
    <location>
        <begin position="110"/>
        <end position="135"/>
    </location>
</feature>
<feature type="binding site" evidence="5">
    <location>
        <position position="209"/>
    </location>
    <ligand>
        <name>AMP</name>
        <dbReference type="ChEBI" id="CHEBI:456215"/>
    </ligand>
</feature>
<dbReference type="PANTHER" id="PTHR23359">
    <property type="entry name" value="NUCLEOTIDE KINASE"/>
    <property type="match status" value="1"/>
</dbReference>
<dbReference type="PRINTS" id="PR00094">
    <property type="entry name" value="ADENYLTKNASE"/>
</dbReference>
<proteinExistence type="inferred from homology"/>
<dbReference type="GO" id="GO:0005759">
    <property type="term" value="C:mitochondrial matrix"/>
    <property type="evidence" value="ECO:0007669"/>
    <property type="project" value="UniProtKB-SubCell"/>
</dbReference>
<feature type="binding site" evidence="5">
    <location>
        <begin position="139"/>
        <end position="142"/>
    </location>
    <ligand>
        <name>AMP</name>
        <dbReference type="ChEBI" id="CHEBI:456215"/>
    </ligand>
</feature>
<dbReference type="PROSITE" id="PS00113">
    <property type="entry name" value="ADENYLATE_KINASE"/>
    <property type="match status" value="1"/>
</dbReference>
<feature type="binding site" evidence="5">
    <location>
        <position position="249"/>
    </location>
    <ligand>
        <name>GTP</name>
        <dbReference type="ChEBI" id="CHEBI:37565"/>
    </ligand>
</feature>
<dbReference type="FunCoup" id="A0A0C3GP66">
    <property type="interactions" value="364"/>
</dbReference>
<feature type="binding site" evidence="5">
    <location>
        <position position="146"/>
    </location>
    <ligand>
        <name>AMP</name>
        <dbReference type="ChEBI" id="CHEBI:456215"/>
    </ligand>
</feature>
<evidence type="ECO:0000256" key="2">
    <source>
        <dbReference type="ARBA" id="ARBA00022741"/>
    </source>
</evidence>
<dbReference type="SUPFAM" id="SSF52540">
    <property type="entry name" value="P-loop containing nucleoside triphosphate hydrolases"/>
    <property type="match status" value="1"/>
</dbReference>
<dbReference type="EC" id="2.7.4.10" evidence="5"/>
<feature type="region of interest" description="LID" evidence="5">
    <location>
        <begin position="175"/>
        <end position="212"/>
    </location>
</feature>
<dbReference type="Proteomes" id="UP000054321">
    <property type="component" value="Unassembled WGS sequence"/>
</dbReference>
<dbReference type="GO" id="GO:0046899">
    <property type="term" value="F:nucleoside triphosphate adenylate kinase activity"/>
    <property type="evidence" value="ECO:0007669"/>
    <property type="project" value="UniProtKB-UniRule"/>
</dbReference>
<dbReference type="SUPFAM" id="SSF57774">
    <property type="entry name" value="Microbial and mitochondrial ADK, insert 'zinc finger' domain"/>
    <property type="match status" value="1"/>
</dbReference>
<dbReference type="GO" id="GO:0006172">
    <property type="term" value="P:ADP biosynthetic process"/>
    <property type="evidence" value="ECO:0007669"/>
    <property type="project" value="UniProtKB-UniRule"/>
</dbReference>
<keyword evidence="2 5" id="KW-0547">Nucleotide-binding</keyword>
<dbReference type="GO" id="GO:0005524">
    <property type="term" value="F:ATP binding"/>
    <property type="evidence" value="ECO:0007669"/>
    <property type="project" value="InterPro"/>
</dbReference>
<dbReference type="InParanoid" id="A0A0C3GP66"/>
<comment type="domain">
    <text evidence="5">Consists of three domains, a large central CORE domain and two small peripheral domains, NMPbind and LID, which undergo movements during catalysis. The LID domain closes over the site of phosphoryl transfer upon GTP binding. Assembling and dissambling the active center during each catalytic cycle provides an effective means to prevent GTP hydrolysis.</text>
</comment>
<dbReference type="InterPro" id="IPR027417">
    <property type="entry name" value="P-loop_NTPase"/>
</dbReference>
<dbReference type="Gene3D" id="3.40.50.300">
    <property type="entry name" value="P-loop containing nucleotide triphosphate hydrolases"/>
    <property type="match status" value="1"/>
</dbReference>
<feature type="binding site" evidence="5">
    <location>
        <position position="38"/>
    </location>
    <ligand>
        <name>AMP</name>
        <dbReference type="ChEBI" id="CHEBI:456215"/>
    </ligand>
</feature>
<dbReference type="GO" id="GO:0046039">
    <property type="term" value="P:GTP metabolic process"/>
    <property type="evidence" value="ECO:0007669"/>
    <property type="project" value="UniProtKB-UniRule"/>
</dbReference>
<feature type="domain" description="Adenylate kinase active site lid" evidence="7">
    <location>
        <begin position="176"/>
        <end position="211"/>
    </location>
</feature>
<dbReference type="HAMAP" id="MF_00235">
    <property type="entry name" value="Adenylate_kinase_Adk"/>
    <property type="match status" value="1"/>
</dbReference>
<comment type="subcellular location">
    <subcellularLocation>
        <location evidence="5">Mitochondrion matrix</location>
    </subcellularLocation>
</comment>
<comment type="subunit">
    <text evidence="5">Monomer.</text>
</comment>
<dbReference type="OrthoDB" id="439792at2759"/>
<dbReference type="InterPro" id="IPR007862">
    <property type="entry name" value="Adenylate_kinase_lid-dom"/>
</dbReference>
<gene>
    <name evidence="5" type="primary">ADK2</name>
    <name evidence="8" type="ORF">OIDMADRAFT_43751</name>
</gene>
<evidence type="ECO:0000256" key="3">
    <source>
        <dbReference type="ARBA" id="ARBA00022777"/>
    </source>
</evidence>
<evidence type="ECO:0000256" key="6">
    <source>
        <dbReference type="SAM" id="MobiDB-lite"/>
    </source>
</evidence>
<dbReference type="InterPro" id="IPR033690">
    <property type="entry name" value="Adenylat_kinase_CS"/>
</dbReference>
<dbReference type="CDD" id="cd01428">
    <property type="entry name" value="ADK"/>
    <property type="match status" value="1"/>
</dbReference>
<feature type="binding site" evidence="5">
    <location>
        <position position="43"/>
    </location>
    <ligand>
        <name>AMP</name>
        <dbReference type="ChEBI" id="CHEBI:456215"/>
    </ligand>
</feature>
<protein>
    <recommendedName>
        <fullName evidence="5">GTP:AMP phosphotransferase, mitochondrial</fullName>
        <ecNumber evidence="5">2.7.4.10</ecNumber>
    </recommendedName>
    <alternativeName>
        <fullName evidence="5">Adenylate kinase 3</fullName>
        <shortName evidence="5">AK 3</shortName>
    </alternativeName>
</protein>
<evidence type="ECO:0000256" key="5">
    <source>
        <dbReference type="HAMAP-Rule" id="MF_03169"/>
    </source>
</evidence>
<feature type="binding site" evidence="5">
    <location>
        <position position="220"/>
    </location>
    <ligand>
        <name>AMP</name>
        <dbReference type="ChEBI" id="CHEBI:456215"/>
    </ligand>
</feature>
<dbReference type="HOGENOM" id="CLU_032354_1_1_1"/>
<comment type="similarity">
    <text evidence="5">Belongs to the adenylate kinase family. AK3 subfamily.</text>
</comment>
<reference evidence="8 9" key="1">
    <citation type="submission" date="2014-04" db="EMBL/GenBank/DDBJ databases">
        <authorList>
            <consortium name="DOE Joint Genome Institute"/>
            <person name="Kuo A."/>
            <person name="Martino E."/>
            <person name="Perotto S."/>
            <person name="Kohler A."/>
            <person name="Nagy L.G."/>
            <person name="Floudas D."/>
            <person name="Copeland A."/>
            <person name="Barry K.W."/>
            <person name="Cichocki N."/>
            <person name="Veneault-Fourrey C."/>
            <person name="LaButti K."/>
            <person name="Lindquist E.A."/>
            <person name="Lipzen A."/>
            <person name="Lundell T."/>
            <person name="Morin E."/>
            <person name="Murat C."/>
            <person name="Sun H."/>
            <person name="Tunlid A."/>
            <person name="Henrissat B."/>
            <person name="Grigoriev I.V."/>
            <person name="Hibbett D.S."/>
            <person name="Martin F."/>
            <person name="Nordberg H.P."/>
            <person name="Cantor M.N."/>
            <person name="Hua S.X."/>
        </authorList>
    </citation>
    <scope>NUCLEOTIDE SEQUENCE [LARGE SCALE GENOMIC DNA]</scope>
    <source>
        <strain evidence="8 9">Zn</strain>
    </source>
</reference>
<dbReference type="GO" id="GO:0046041">
    <property type="term" value="P:ITP metabolic process"/>
    <property type="evidence" value="ECO:0007669"/>
    <property type="project" value="UniProtKB-UniRule"/>
</dbReference>
<comment type="catalytic activity">
    <reaction evidence="5">
        <text>a ribonucleoside 5'-triphosphate + AMP = a ribonucleoside 5'-diphosphate + ADP</text>
        <dbReference type="Rhea" id="RHEA:13749"/>
        <dbReference type="ChEBI" id="CHEBI:57930"/>
        <dbReference type="ChEBI" id="CHEBI:61557"/>
        <dbReference type="ChEBI" id="CHEBI:456215"/>
        <dbReference type="ChEBI" id="CHEBI:456216"/>
        <dbReference type="EC" id="2.7.4.10"/>
    </reaction>
</comment>
<dbReference type="GO" id="GO:0005525">
    <property type="term" value="F:GTP binding"/>
    <property type="evidence" value="ECO:0007669"/>
    <property type="project" value="UniProtKB-KW"/>
</dbReference>
<feature type="binding site" evidence="5">
    <location>
        <position position="176"/>
    </location>
    <ligand>
        <name>GTP</name>
        <dbReference type="ChEBI" id="CHEBI:37565"/>
    </ligand>
</feature>
<dbReference type="InterPro" id="IPR000850">
    <property type="entry name" value="Adenylat/UMP-CMP_kin"/>
</dbReference>
<keyword evidence="5" id="KW-0342">GTP-binding</keyword>
<feature type="binding site" evidence="5">
    <location>
        <begin position="16"/>
        <end position="21"/>
    </location>
    <ligand>
        <name>GTP</name>
        <dbReference type="ChEBI" id="CHEBI:37565"/>
    </ligand>
</feature>
<feature type="region of interest" description="NMPbind" evidence="5">
    <location>
        <begin position="37"/>
        <end position="66"/>
    </location>
</feature>
<keyword evidence="3 5" id="KW-0418">Kinase</keyword>
<comment type="function">
    <text evidence="5">Involved in maintaining the homeostasis of cellular nucleotides by catalyzing the interconversion of nucleoside phosphates. Has GTP:AMP phosphotransferase and ITP:AMP phosphotransferase activities.</text>
</comment>
<organism evidence="8 9">
    <name type="scientific">Oidiodendron maius (strain Zn)</name>
    <dbReference type="NCBI Taxonomy" id="913774"/>
    <lineage>
        <taxon>Eukaryota</taxon>
        <taxon>Fungi</taxon>
        <taxon>Dikarya</taxon>
        <taxon>Ascomycota</taxon>
        <taxon>Pezizomycotina</taxon>
        <taxon>Leotiomycetes</taxon>
        <taxon>Leotiomycetes incertae sedis</taxon>
        <taxon>Myxotrichaceae</taxon>
        <taxon>Oidiodendron</taxon>
    </lineage>
</organism>
<accession>A0A0C3GP66</accession>
<evidence type="ECO:0000256" key="1">
    <source>
        <dbReference type="ARBA" id="ARBA00022679"/>
    </source>
</evidence>
<evidence type="ECO:0000259" key="7">
    <source>
        <dbReference type="Pfam" id="PF05191"/>
    </source>
</evidence>
<evidence type="ECO:0000256" key="4">
    <source>
        <dbReference type="ARBA" id="ARBA00023128"/>
    </source>
</evidence>
<feature type="binding site" evidence="5">
    <location>
        <begin position="64"/>
        <end position="66"/>
    </location>
    <ligand>
        <name>AMP</name>
        <dbReference type="ChEBI" id="CHEBI:456215"/>
    </ligand>
</feature>